<keyword evidence="1 3" id="KW-0812">Transmembrane</keyword>
<gene>
    <name evidence="3" type="primary">TMEM207</name>
</gene>
<protein>
    <submittedName>
        <fullName evidence="3">Transmembrane protein 207 isoform X2</fullName>
    </submittedName>
</protein>
<dbReference type="GeneID" id="102530420"/>
<dbReference type="Proteomes" id="UP001652581">
    <property type="component" value="Chromosome 1"/>
</dbReference>
<evidence type="ECO:0000256" key="1">
    <source>
        <dbReference type="SAM" id="Phobius"/>
    </source>
</evidence>
<keyword evidence="1" id="KW-0472">Membrane</keyword>
<keyword evidence="1" id="KW-1133">Transmembrane helix</keyword>
<keyword evidence="2" id="KW-1185">Reference proteome</keyword>
<reference evidence="2" key="1">
    <citation type="submission" date="2025-05" db="UniProtKB">
        <authorList>
            <consortium name="RefSeq"/>
        </authorList>
    </citation>
    <scope>NUCLEOTIDE SEQUENCE [LARGE SCALE GENOMIC DNA]</scope>
</reference>
<proteinExistence type="predicted"/>
<accession>A0ABM5DIS4</accession>
<sequence>MSRSRPLSVTSVISKPGILCLPLFQVHKLQRSIHKWLVYLVFAAGFPGHPFLWSRVLLPPVLAEATPKWFRKTHHGCFCCWRLGPCERDRSSCESKCWNSRSNPKPRTVPCSMFWHFRAPTSI</sequence>
<reference evidence="3" key="2">
    <citation type="submission" date="2025-08" db="UniProtKB">
        <authorList>
            <consortium name="RefSeq"/>
        </authorList>
    </citation>
    <scope>IDENTIFICATION</scope>
</reference>
<evidence type="ECO:0000313" key="2">
    <source>
        <dbReference type="Proteomes" id="UP001652581"/>
    </source>
</evidence>
<feature type="transmembrane region" description="Helical" evidence="1">
    <location>
        <begin position="36"/>
        <end position="53"/>
    </location>
</feature>
<dbReference type="RefSeq" id="XP_072820802.1">
    <property type="nucleotide sequence ID" value="XM_072964701.1"/>
</dbReference>
<organism evidence="2 3">
    <name type="scientific">Vicugna pacos</name>
    <name type="common">Alpaca</name>
    <name type="synonym">Lama pacos</name>
    <dbReference type="NCBI Taxonomy" id="30538"/>
    <lineage>
        <taxon>Eukaryota</taxon>
        <taxon>Metazoa</taxon>
        <taxon>Chordata</taxon>
        <taxon>Craniata</taxon>
        <taxon>Vertebrata</taxon>
        <taxon>Euteleostomi</taxon>
        <taxon>Mammalia</taxon>
        <taxon>Eutheria</taxon>
        <taxon>Laurasiatheria</taxon>
        <taxon>Artiodactyla</taxon>
        <taxon>Tylopoda</taxon>
        <taxon>Camelidae</taxon>
        <taxon>Vicugna</taxon>
    </lineage>
</organism>
<name>A0ABM5DIS4_VICPA</name>
<evidence type="ECO:0000313" key="3">
    <source>
        <dbReference type="RefSeq" id="XP_072820802.1"/>
    </source>
</evidence>